<organism evidence="1 2">
    <name type="scientific">Thioflexithrix psekupsensis</name>
    <dbReference type="NCBI Taxonomy" id="1570016"/>
    <lineage>
        <taxon>Bacteria</taxon>
        <taxon>Pseudomonadati</taxon>
        <taxon>Pseudomonadota</taxon>
        <taxon>Gammaproteobacteria</taxon>
        <taxon>Thiotrichales</taxon>
        <taxon>Thioflexithrix</taxon>
    </lineage>
</organism>
<evidence type="ECO:0008006" key="3">
    <source>
        <dbReference type="Google" id="ProtNLM"/>
    </source>
</evidence>
<gene>
    <name evidence="1" type="ORF">TPSD3_03835</name>
</gene>
<dbReference type="Proteomes" id="UP000194798">
    <property type="component" value="Unassembled WGS sequence"/>
</dbReference>
<evidence type="ECO:0000313" key="1">
    <source>
        <dbReference type="EMBL" id="OUD15660.1"/>
    </source>
</evidence>
<evidence type="ECO:0000313" key="2">
    <source>
        <dbReference type="Proteomes" id="UP000194798"/>
    </source>
</evidence>
<name>A0A251XC47_9GAMM</name>
<sequence>MSLNEMVVDAFNGLTPNLTQIYRDASPRTLDGWRREQITLVSGSGALACIVPGAHLAALGADVMFLMNRMSTCSFGIGAIRGFDTGCGNFLESEDFANVLAVWSKDSQVMAAITSKGAADLAIKVGGKVGSKLIAKHLAVGLGLMVGKKLGGKLGAKVGAKLGSKFAAKAGAGIIPLLGPIVGGGINAYFVSSIADAADEYYRFKCDVSRRLH</sequence>
<dbReference type="EMBL" id="MSLT01000006">
    <property type="protein sequence ID" value="OUD15660.1"/>
    <property type="molecule type" value="Genomic_DNA"/>
</dbReference>
<protein>
    <recommendedName>
        <fullName evidence="3">EcsC family protein</fullName>
    </recommendedName>
</protein>
<comment type="caution">
    <text evidence="1">The sequence shown here is derived from an EMBL/GenBank/DDBJ whole genome shotgun (WGS) entry which is preliminary data.</text>
</comment>
<dbReference type="AlphaFoldDB" id="A0A251XC47"/>
<proteinExistence type="predicted"/>
<reference evidence="1 2" key="1">
    <citation type="submission" date="2016-12" db="EMBL/GenBank/DDBJ databases">
        <title>Thioflexothrix psekupsii D3 genome sequencing and assembly.</title>
        <authorList>
            <person name="Fomenkov A."/>
            <person name="Vincze T."/>
            <person name="Grabovich M."/>
            <person name="Anton B.P."/>
            <person name="Dubinina G."/>
            <person name="Orlova M."/>
            <person name="Belousova E."/>
            <person name="Roberts R.J."/>
        </authorList>
    </citation>
    <scope>NUCLEOTIDE SEQUENCE [LARGE SCALE GENOMIC DNA]</scope>
    <source>
        <strain evidence="1">D3</strain>
    </source>
</reference>
<keyword evidence="2" id="KW-1185">Reference proteome</keyword>
<accession>A0A251XC47</accession>
<dbReference type="RefSeq" id="WP_086487259.1">
    <property type="nucleotide sequence ID" value="NZ_MSLT01000006.1"/>
</dbReference>